<comment type="caution">
    <text evidence="1">The sequence shown here is derived from an EMBL/GenBank/DDBJ whole genome shotgun (WGS) entry which is preliminary data.</text>
</comment>
<reference evidence="1" key="1">
    <citation type="submission" date="2021-06" db="EMBL/GenBank/DDBJ databases">
        <authorList>
            <person name="Kallberg Y."/>
            <person name="Tangrot J."/>
            <person name="Rosling A."/>
        </authorList>
    </citation>
    <scope>NUCLEOTIDE SEQUENCE</scope>
    <source>
        <strain evidence="1">CL356</strain>
    </source>
</reference>
<organism evidence="1 2">
    <name type="scientific">Acaulospora colombiana</name>
    <dbReference type="NCBI Taxonomy" id="27376"/>
    <lineage>
        <taxon>Eukaryota</taxon>
        <taxon>Fungi</taxon>
        <taxon>Fungi incertae sedis</taxon>
        <taxon>Mucoromycota</taxon>
        <taxon>Glomeromycotina</taxon>
        <taxon>Glomeromycetes</taxon>
        <taxon>Diversisporales</taxon>
        <taxon>Acaulosporaceae</taxon>
        <taxon>Acaulospora</taxon>
    </lineage>
</organism>
<accession>A0ACA9MKI7</accession>
<evidence type="ECO:0000313" key="1">
    <source>
        <dbReference type="EMBL" id="CAG8598139.1"/>
    </source>
</evidence>
<sequence length="422" mass="47220">SPTPVHFSSPNTKIFNLDIKKVQLAPDGFIRDVLTVNGTLPGPTIRITKVMDSSSEAQIGMTAFRGRRNVAYLHTHVGIITSVSQIRVGHIGSNHSHFKTQYVDGILGAFIVDDPDDPYLHEYDEDIVIVLQDYYHTEASELLSYYLSPASQGNEPIPDNGLINGLGRFNCSLASEGSKCVNNSPLAKFTFESGKVYRLRIINSSAFSAFFFSIDQHELEVIEADGTYVKPAKVHRLSINVAQRYSVLVRANQIPSSYWMRSEFHEDCFPVPADNLTSTVRAIVTYKDYPETHEPITSDWKDNLTQCVDLKPSLLRPLCQEKIPAPGKTFKFVITFHNNSEGVNMAYINNSTYEITLDSPTLQEIFDGETRFPKSQNAYFIKKEEAVDIYLITEGNGTDVKTSKFNTKDPLKRDTATVPAEG</sequence>
<keyword evidence="2" id="KW-1185">Reference proteome</keyword>
<evidence type="ECO:0000313" key="2">
    <source>
        <dbReference type="Proteomes" id="UP000789525"/>
    </source>
</evidence>
<gene>
    <name evidence="1" type="ORF">ACOLOM_LOCUS6580</name>
</gene>
<dbReference type="EMBL" id="CAJVPT010013685">
    <property type="protein sequence ID" value="CAG8598139.1"/>
    <property type="molecule type" value="Genomic_DNA"/>
</dbReference>
<protein>
    <submittedName>
        <fullName evidence="1">14040_t:CDS:1</fullName>
    </submittedName>
</protein>
<proteinExistence type="predicted"/>
<dbReference type="Proteomes" id="UP000789525">
    <property type="component" value="Unassembled WGS sequence"/>
</dbReference>
<name>A0ACA9MKI7_9GLOM</name>
<feature type="non-terminal residue" evidence="1">
    <location>
        <position position="1"/>
    </location>
</feature>